<organism evidence="4 5">
    <name type="scientific">Paenibacillus algicola</name>
    <dbReference type="NCBI Taxonomy" id="2565926"/>
    <lineage>
        <taxon>Bacteria</taxon>
        <taxon>Bacillati</taxon>
        <taxon>Bacillota</taxon>
        <taxon>Bacilli</taxon>
        <taxon>Bacillales</taxon>
        <taxon>Paenibacillaceae</taxon>
        <taxon>Paenibacillus</taxon>
    </lineage>
</organism>
<sequence length="544" mass="62786">MIFFPPPFPDEILYSVFARYHARSGNENTKKTMRDLFGSKTVCAVTDLPAYLNQLQMSIPGNPISVDTLLNKHTLLPFFRPFMPVERYERILEQLIYGNSQSVYMKMGLPASGVAKPVVLRYCPACVRFDRKEYGAAYWHRNHQLAGVFICPIHDCYLNSSSILYAQRRNKHEFVMVESIIGHELPPLTSRGGEKELLIAKRASDLLQTNYLSIDVQEVRRKYLDLLASKGMLTAKGSIRFQELIPYFVHFHGRELLGRLGCLLDVNNQDTWLHKMLRKPRHATHPIRHILIQMYLNVEMAKICEGHRVGITDVFGKGPWPCLNKAVEHYKEQLINNVVITRCSDTRKPVGTFSCCCGFIYSRRGPDLNATDKFRVGRIKHFGSQWMNRLKEINEDDTLSLREKGRLLGVDPGTIKNQTKKLETFRIITLVKDSTTSPNVTIERPMNSRKKRRVSSRPKRVDWRERDQVLAQEVERVAKEIKYSGNRRVTRSEIGRLLNRSTMIRTKLGKLPITSARLTQVTEYVRKDDELLELRGGHTTQMQL</sequence>
<evidence type="ECO:0000259" key="3">
    <source>
        <dbReference type="Pfam" id="PF15978"/>
    </source>
</evidence>
<evidence type="ECO:0000313" key="5">
    <source>
        <dbReference type="Proteomes" id="UP000300879"/>
    </source>
</evidence>
<dbReference type="RefSeq" id="WP_138227092.1">
    <property type="nucleotide sequence ID" value="NZ_CP040396.1"/>
</dbReference>
<dbReference type="Pfam" id="PF15978">
    <property type="entry name" value="TnsD"/>
    <property type="match status" value="2"/>
</dbReference>
<dbReference type="OrthoDB" id="470139at2"/>
<evidence type="ECO:0008006" key="6">
    <source>
        <dbReference type="Google" id="ProtNLM"/>
    </source>
</evidence>
<feature type="domain" description="Transposon Tn7 transposition protein TnsD C-terminal" evidence="3">
    <location>
        <begin position="447"/>
        <end position="518"/>
    </location>
</feature>
<feature type="compositionally biased region" description="Basic residues" evidence="1">
    <location>
        <begin position="447"/>
        <end position="458"/>
    </location>
</feature>
<dbReference type="InterPro" id="IPR032750">
    <property type="entry name" value="TnsD_C"/>
</dbReference>
<evidence type="ECO:0000259" key="2">
    <source>
        <dbReference type="Pfam" id="PF06527"/>
    </source>
</evidence>
<accession>A0A4P8XPF8</accession>
<keyword evidence="5" id="KW-1185">Reference proteome</keyword>
<feature type="domain" description="TniQ" evidence="2">
    <location>
        <begin position="3"/>
        <end position="158"/>
    </location>
</feature>
<evidence type="ECO:0000313" key="4">
    <source>
        <dbReference type="EMBL" id="QCT04373.1"/>
    </source>
</evidence>
<feature type="region of interest" description="Disordered" evidence="1">
    <location>
        <begin position="439"/>
        <end position="459"/>
    </location>
</feature>
<dbReference type="KEGG" id="palo:E6C60_3665"/>
<gene>
    <name evidence="4" type="ORF">E6C60_3665</name>
</gene>
<dbReference type="Proteomes" id="UP000300879">
    <property type="component" value="Chromosome"/>
</dbReference>
<feature type="domain" description="Transposon Tn7 transposition protein TnsD C-terminal" evidence="3">
    <location>
        <begin position="199"/>
        <end position="424"/>
    </location>
</feature>
<dbReference type="Pfam" id="PF06527">
    <property type="entry name" value="TniQ"/>
    <property type="match status" value="1"/>
</dbReference>
<reference evidence="4 5" key="1">
    <citation type="submission" date="2019-05" db="EMBL/GenBank/DDBJ databases">
        <authorList>
            <person name="Chen C."/>
        </authorList>
    </citation>
    <scope>NUCLEOTIDE SEQUENCE [LARGE SCALE GENOMIC DNA]</scope>
    <source>
        <strain evidence="4 5">HB172198</strain>
    </source>
</reference>
<proteinExistence type="predicted"/>
<dbReference type="AlphaFoldDB" id="A0A4P8XPF8"/>
<evidence type="ECO:0000256" key="1">
    <source>
        <dbReference type="SAM" id="MobiDB-lite"/>
    </source>
</evidence>
<protein>
    <recommendedName>
        <fullName evidence="6">Transposon Tn7 transposition protein TnsD C-termianl domain-containing protein</fullName>
    </recommendedName>
</protein>
<dbReference type="InterPro" id="IPR009492">
    <property type="entry name" value="TniQ"/>
</dbReference>
<dbReference type="EMBL" id="CP040396">
    <property type="protein sequence ID" value="QCT04373.1"/>
    <property type="molecule type" value="Genomic_DNA"/>
</dbReference>
<name>A0A4P8XPF8_9BACL</name>